<proteinExistence type="predicted"/>
<evidence type="ECO:0000313" key="1">
    <source>
        <dbReference type="EMBL" id="KAJ3497091.1"/>
    </source>
</evidence>
<dbReference type="EMBL" id="JANAKD010000139">
    <property type="protein sequence ID" value="KAJ3497091.1"/>
    <property type="molecule type" value="Genomic_DNA"/>
</dbReference>
<name>A0ACC1R3I9_9HYPO</name>
<gene>
    <name evidence="1" type="ORF">NLG97_g2166</name>
</gene>
<protein>
    <submittedName>
        <fullName evidence="1">Uncharacterized protein</fullName>
    </submittedName>
</protein>
<sequence length="675" mass="72496">MDDIKPTVSTETCVGVGDPEAISNSDTRSKVHFSLLAAVGVQNSVTCAPIAIGTYLSLAIGLVGSPAYFWGFFMVGFFQFAMCLATAELASAIPHSSGPAYWAAFLASPKYARSLGYVMGWLTNAAWYFLAVFAVNGTAVYLFVGLLVRAYPKQSAHFVFVEFVNESGWSSNGTVFFLALLPAVGCLSAFDNATHLTDELENPKKQVPLVLLISFAMSYLTGLPMIMVYQFCNVSPESLLAAPGGQPLIQLMQNAFRSFPMTAFGTAMIIFCFFTAGASALISWSRLYWSFSREGALPFSGTMSKLSSRDALPINALCWNTFLIVVLGTISIGSTTAMNALLGAANICTLSAFAIEALVPPQCWLKHEEDLIHVLCARSREIGIGHVKQSIYDYSFVQFPKFATYHLSVDLGTAIRVPREGMYGVLMSAGIGAAIAIELARRGASVLVTYVSSAKGAEQIAAEVELQGSGVKGYVLQADCSKAMESSLKIADETKARFPEGVDIIVNNAADGSDISLSEVTVENLDQTFHANVLFPLLLLQNIRPQLRKKIRVVNVSSTSARRAYPTAMTYAASKAALESITRSLAHELEVLIMEKGRELEGTINAVNPGPVNTDMWNGTDGVDAVAEAVMRVTPAGHRIGETNDIAPIVAFLCEEESRWISGSVTCANGGYLTV</sequence>
<comment type="caution">
    <text evidence="1">The sequence shown here is derived from an EMBL/GenBank/DDBJ whole genome shotgun (WGS) entry which is preliminary data.</text>
</comment>
<dbReference type="Proteomes" id="UP001148737">
    <property type="component" value="Unassembled WGS sequence"/>
</dbReference>
<reference evidence="1" key="1">
    <citation type="submission" date="2022-07" db="EMBL/GenBank/DDBJ databases">
        <title>Genome Sequence of Lecanicillium saksenae.</title>
        <authorList>
            <person name="Buettner E."/>
        </authorList>
    </citation>
    <scope>NUCLEOTIDE SEQUENCE</scope>
    <source>
        <strain evidence="1">VT-O1</strain>
    </source>
</reference>
<evidence type="ECO:0000313" key="2">
    <source>
        <dbReference type="Proteomes" id="UP001148737"/>
    </source>
</evidence>
<accession>A0ACC1R3I9</accession>
<organism evidence="1 2">
    <name type="scientific">Lecanicillium saksenae</name>
    <dbReference type="NCBI Taxonomy" id="468837"/>
    <lineage>
        <taxon>Eukaryota</taxon>
        <taxon>Fungi</taxon>
        <taxon>Dikarya</taxon>
        <taxon>Ascomycota</taxon>
        <taxon>Pezizomycotina</taxon>
        <taxon>Sordariomycetes</taxon>
        <taxon>Hypocreomycetidae</taxon>
        <taxon>Hypocreales</taxon>
        <taxon>Cordycipitaceae</taxon>
        <taxon>Lecanicillium</taxon>
    </lineage>
</organism>
<keyword evidence="2" id="KW-1185">Reference proteome</keyword>